<comment type="function">
    <text evidence="10">An RNase that has 5'-3' exonuclease and possibly endonuclease activity. Involved in maturation of rRNA and in some organisms also mRNA maturation and/or decay.</text>
</comment>
<feature type="binding site" evidence="13">
    <location>
        <position position="147"/>
    </location>
    <ligand>
        <name>Zn(2+)</name>
        <dbReference type="ChEBI" id="CHEBI:29105"/>
        <label>1</label>
        <note>catalytic</note>
    </ligand>
</feature>
<dbReference type="EMBL" id="LN879430">
    <property type="protein sequence ID" value="CUH93162.1"/>
    <property type="molecule type" value="Genomic_DNA"/>
</dbReference>
<keyword evidence="3 10" id="KW-0540">Nuclease</keyword>
<feature type="region of interest" description="Disordered" evidence="14">
    <location>
        <begin position="1"/>
        <end position="76"/>
    </location>
</feature>
<dbReference type="InterPro" id="IPR041636">
    <property type="entry name" value="RNase_J_C"/>
</dbReference>
<comment type="cofactor">
    <cofactor evidence="13">
        <name>Zn(2+)</name>
        <dbReference type="ChEBI" id="CHEBI:29105"/>
    </cofactor>
    <text evidence="13">Binds 2 Zn(2+) ions per subunit. It is not clear if Zn(2+) or Mg(2+) is physiologically important.</text>
</comment>
<evidence type="ECO:0000256" key="9">
    <source>
        <dbReference type="ARBA" id="ARBA00022884"/>
    </source>
</evidence>
<dbReference type="InterPro" id="IPR001279">
    <property type="entry name" value="Metallo-B-lactamas"/>
</dbReference>
<accession>A0A0K8J788</accession>
<evidence type="ECO:0000259" key="15">
    <source>
        <dbReference type="SMART" id="SM00849"/>
    </source>
</evidence>
<dbReference type="Gene3D" id="3.10.20.580">
    <property type="match status" value="1"/>
</dbReference>
<evidence type="ECO:0000313" key="16">
    <source>
        <dbReference type="EMBL" id="CUH93162.1"/>
    </source>
</evidence>
<dbReference type="InterPro" id="IPR042173">
    <property type="entry name" value="RNase_J_2"/>
</dbReference>
<gene>
    <name evidence="16" type="primary">rnjA</name>
    <name evidence="10" type="synonym">rnj</name>
    <name evidence="16" type="ORF">SD1D_1616</name>
</gene>
<feature type="active site" description="Proton acceptor" evidence="11">
    <location>
        <position position="438"/>
    </location>
</feature>
<dbReference type="Pfam" id="PF00753">
    <property type="entry name" value="Lactamase_B"/>
    <property type="match status" value="1"/>
</dbReference>
<feature type="domain" description="Metallo-beta-lactamase" evidence="15">
    <location>
        <begin position="92"/>
        <end position="287"/>
    </location>
</feature>
<dbReference type="SUPFAM" id="SSF56281">
    <property type="entry name" value="Metallo-hydrolase/oxidoreductase"/>
    <property type="match status" value="1"/>
</dbReference>
<keyword evidence="4 13" id="KW-0479">Metal-binding</keyword>
<dbReference type="InterPro" id="IPR004613">
    <property type="entry name" value="RNase_J"/>
</dbReference>
<feature type="binding site" evidence="13">
    <location>
        <position position="149"/>
    </location>
    <ligand>
        <name>Zn(2+)</name>
        <dbReference type="ChEBI" id="CHEBI:29105"/>
        <label>1</label>
        <note>catalytic</note>
    </ligand>
</feature>
<dbReference type="KEGG" id="hsd:SD1D_1616"/>
<evidence type="ECO:0000256" key="5">
    <source>
        <dbReference type="ARBA" id="ARBA00022759"/>
    </source>
</evidence>
<dbReference type="Pfam" id="PF17770">
    <property type="entry name" value="RNase_J_C"/>
    <property type="match status" value="1"/>
</dbReference>
<feature type="binding site" evidence="13">
    <location>
        <position position="513"/>
    </location>
    <ligand>
        <name>Ca(2+)</name>
        <dbReference type="ChEBI" id="CHEBI:29108"/>
    </ligand>
</feature>
<evidence type="ECO:0000256" key="12">
    <source>
        <dbReference type="PIRSR" id="PIRSR004803-2"/>
    </source>
</evidence>
<evidence type="ECO:0000256" key="14">
    <source>
        <dbReference type="SAM" id="MobiDB-lite"/>
    </source>
</evidence>
<evidence type="ECO:0000256" key="4">
    <source>
        <dbReference type="ARBA" id="ARBA00022723"/>
    </source>
</evidence>
<feature type="binding site" evidence="13">
    <location>
        <position position="235"/>
    </location>
    <ligand>
        <name>Zn(2+)</name>
        <dbReference type="ChEBI" id="CHEBI:29105"/>
        <label>1</label>
        <note>catalytic</note>
    </ligand>
</feature>
<dbReference type="EC" id="3.1.-.-" evidence="10"/>
<dbReference type="GO" id="GO:0004534">
    <property type="term" value="F:5'-3' RNA exonuclease activity"/>
    <property type="evidence" value="ECO:0007669"/>
    <property type="project" value="UniProtKB-UniRule"/>
</dbReference>
<dbReference type="InterPro" id="IPR011108">
    <property type="entry name" value="RMMBL"/>
</dbReference>
<dbReference type="NCBIfam" id="TIGR00649">
    <property type="entry name" value="MG423"/>
    <property type="match status" value="1"/>
</dbReference>
<dbReference type="Gene3D" id="3.40.50.10710">
    <property type="entry name" value="Metallo-hydrolase/oxidoreductase"/>
    <property type="match status" value="1"/>
</dbReference>
<dbReference type="AlphaFoldDB" id="A0A0K8J788"/>
<dbReference type="PANTHER" id="PTHR43694:SF1">
    <property type="entry name" value="RIBONUCLEASE J"/>
    <property type="match status" value="1"/>
</dbReference>
<keyword evidence="6 10" id="KW-0378">Hydrolase</keyword>
<evidence type="ECO:0000256" key="2">
    <source>
        <dbReference type="ARBA" id="ARBA00022490"/>
    </source>
</evidence>
<keyword evidence="5 10" id="KW-0255">Endonuclease</keyword>
<evidence type="ECO:0000256" key="13">
    <source>
        <dbReference type="PIRSR" id="PIRSR004803-3"/>
    </source>
</evidence>
<dbReference type="CDD" id="cd07714">
    <property type="entry name" value="RNaseJ_MBL-fold"/>
    <property type="match status" value="1"/>
</dbReference>
<feature type="binding site" evidence="13">
    <location>
        <position position="120"/>
    </location>
    <ligand>
        <name>Ca(2+)</name>
        <dbReference type="ChEBI" id="CHEBI:29108"/>
    </ligand>
</feature>
<evidence type="ECO:0000256" key="3">
    <source>
        <dbReference type="ARBA" id="ARBA00022722"/>
    </source>
</evidence>
<keyword evidence="17" id="KW-1185">Reference proteome</keyword>
<evidence type="ECO:0000256" key="1">
    <source>
        <dbReference type="ARBA" id="ARBA00004496"/>
    </source>
</evidence>
<feature type="compositionally biased region" description="Polar residues" evidence="14">
    <location>
        <begin position="35"/>
        <end position="49"/>
    </location>
</feature>
<dbReference type="HAMAP" id="MF_01491">
    <property type="entry name" value="RNase_J_bact"/>
    <property type="match status" value="1"/>
</dbReference>
<keyword evidence="9 10" id="KW-0694">RNA-binding</keyword>
<dbReference type="InterPro" id="IPR036866">
    <property type="entry name" value="RibonucZ/Hydroxyglut_hydro"/>
</dbReference>
<dbReference type="FunFam" id="3.10.20.580:FF:000001">
    <property type="entry name" value="Ribonuclease J"/>
    <property type="match status" value="1"/>
</dbReference>
<feature type="binding site" evidence="13">
    <location>
        <position position="122"/>
    </location>
    <ligand>
        <name>Ca(2+)</name>
        <dbReference type="ChEBI" id="CHEBI:29108"/>
    </ligand>
</feature>
<feature type="binding site" evidence="13">
    <location>
        <position position="150"/>
    </location>
    <ligand>
        <name>Zn(2+)</name>
        <dbReference type="ChEBI" id="CHEBI:29105"/>
        <label>1</label>
        <note>catalytic</note>
    </ligand>
</feature>
<feature type="active site" description="Proton donor" evidence="11">
    <location>
        <position position="267"/>
    </location>
</feature>
<name>A0A0K8J788_9FIRM</name>
<dbReference type="GO" id="GO:0006364">
    <property type="term" value="P:rRNA processing"/>
    <property type="evidence" value="ECO:0007669"/>
    <property type="project" value="UniProtKB-UniRule"/>
</dbReference>
<dbReference type="InterPro" id="IPR030854">
    <property type="entry name" value="RNase_J_bac"/>
</dbReference>
<feature type="binding site" evidence="12">
    <location>
        <begin position="305"/>
        <end position="307"/>
    </location>
    <ligand>
        <name>substrate</name>
    </ligand>
</feature>
<keyword evidence="8 10" id="KW-0269">Exonuclease</keyword>
<dbReference type="GO" id="GO:0005737">
    <property type="term" value="C:cytoplasm"/>
    <property type="evidence" value="ECO:0007669"/>
    <property type="project" value="UniProtKB-SubCell"/>
</dbReference>
<keyword evidence="13" id="KW-0106">Calcium</keyword>
<comment type="similarity">
    <text evidence="10">Belongs to the metallo-beta-lactamase superfamily. RNA-metabolizing metallo-beta-lactamase-like family. Bacterial RNase J subfamily.</text>
</comment>
<keyword evidence="2 10" id="KW-0963">Cytoplasm</keyword>
<comment type="cofactor">
    <cofactor evidence="13">
        <name>Ca(2+)</name>
        <dbReference type="ChEBI" id="CHEBI:29108"/>
    </cofactor>
    <text evidence="13">Binds 1 Ca(2+) cation per subunit. Seen in 1 crystal structure, it is not clear if it is physiologically important.</text>
</comment>
<sequence length="625" mass="69289">MKEKETTAVLKNRRTINVRKNRDAADIGSEKNVSRRNSSRTIAKTSNKEAQALLNKNDKKSQQTVRSNKKDQNTDKKSALKIIPLGGLEKIGMNITAIEYEDTIIVIDCGLSFPEDEMLGIDFIIPDVTYLKENIEKVKGFVITHGHEDHIGALPYILKDINVPVYATKLTTAIIENKLKDHNLLKATKRKVIKYGQSINLGCFRIEFVRTNHSIADAAALAIFTPAGIIFHTGDFKIDYTPVFGEPIDLQRIGEIGKKGVLALMCDSTNAERSGYTMSESTVGKTFDSIFADYNKQRIIVATFASNVDRVQQIVNSAVKYGRKVVIEGRSMINIVTTASELGYINIPDGVLIDIEHMKNYTDDQLVLITTGSQGESMAALSRMAASIHRKVVIKPGDVVILSSTPIPGNEKSVSRVINELSMKGAKVIYQDTHVSGHACQEEIKLIYALTKPKYAIPVHGEYRHLIRHAEVAQMMGLPKENIFLLSSGDVLSITEDSAAVTDEVTSQGILVDGLGIGDVGNIVLRDRQMLSENGLLIVVISLEKGTNQILAGPDIVSRGFVYVREAENLMEEAREIVEKALDKCLSKSYTDWNKIKTEIKDSLNDFIWKKTKRTPMILPIIMEV</sequence>
<proteinExistence type="inferred from homology"/>
<feature type="binding site" evidence="13">
    <location>
        <position position="213"/>
    </location>
    <ligand>
        <name>Zn(2+)</name>
        <dbReference type="ChEBI" id="CHEBI:29105"/>
        <label>1</label>
        <note>catalytic</note>
    </ligand>
</feature>
<dbReference type="Pfam" id="PF07521">
    <property type="entry name" value="RMMBL"/>
    <property type="match status" value="1"/>
</dbReference>
<dbReference type="PANTHER" id="PTHR43694">
    <property type="entry name" value="RIBONUCLEASE J"/>
    <property type="match status" value="1"/>
</dbReference>
<dbReference type="Proteomes" id="UP000196053">
    <property type="component" value="Chromosome I"/>
</dbReference>
<dbReference type="GO" id="GO:0004521">
    <property type="term" value="F:RNA endonuclease activity"/>
    <property type="evidence" value="ECO:0007669"/>
    <property type="project" value="UniProtKB-UniRule"/>
</dbReference>
<dbReference type="Gene3D" id="3.60.15.10">
    <property type="entry name" value="Ribonuclease Z/Hydroxyacylglutathione hydrolase-like"/>
    <property type="match status" value="1"/>
</dbReference>
<keyword evidence="7 13" id="KW-0862">Zinc</keyword>
<organism evidence="16 17">
    <name type="scientific">Herbinix luporum</name>
    <dbReference type="NCBI Taxonomy" id="1679721"/>
    <lineage>
        <taxon>Bacteria</taxon>
        <taxon>Bacillati</taxon>
        <taxon>Bacillota</taxon>
        <taxon>Clostridia</taxon>
        <taxon>Lachnospirales</taxon>
        <taxon>Lachnospiraceae</taxon>
        <taxon>Herbinix</taxon>
    </lineage>
</organism>
<comment type="subcellular location">
    <subcellularLocation>
        <location evidence="1 10">Cytoplasm</location>
    </subcellularLocation>
</comment>
<reference evidence="17" key="1">
    <citation type="submission" date="2015-09" db="EMBL/GenBank/DDBJ databases">
        <authorList>
            <person name="Wibberg D."/>
        </authorList>
    </citation>
    <scope>NUCLEOTIDE SEQUENCE [LARGE SCALE GENOMIC DNA]</scope>
    <source>
        <strain evidence="17">SD1D</strain>
    </source>
</reference>
<dbReference type="Pfam" id="PF22505">
    <property type="entry name" value="RNase_J_b_CASP"/>
    <property type="match status" value="1"/>
</dbReference>
<dbReference type="GO" id="GO:0008270">
    <property type="term" value="F:zinc ion binding"/>
    <property type="evidence" value="ECO:0007669"/>
    <property type="project" value="InterPro"/>
</dbReference>
<evidence type="ECO:0000256" key="11">
    <source>
        <dbReference type="PIRSR" id="PIRSR004803-1"/>
    </source>
</evidence>
<evidence type="ECO:0000313" key="17">
    <source>
        <dbReference type="Proteomes" id="UP000196053"/>
    </source>
</evidence>
<feature type="binding site" evidence="13">
    <location>
        <position position="145"/>
    </location>
    <ligand>
        <name>Zn(2+)</name>
        <dbReference type="ChEBI" id="CHEBI:29105"/>
        <label>1</label>
        <note>catalytic</note>
    </ligand>
</feature>
<evidence type="ECO:0000256" key="8">
    <source>
        <dbReference type="ARBA" id="ARBA00022839"/>
    </source>
</evidence>
<comment type="subunit">
    <text evidence="10">Homodimer, may be a subunit of the RNA degradosome.</text>
</comment>
<protein>
    <recommendedName>
        <fullName evidence="10">Ribonuclease J</fullName>
        <shortName evidence="10">RNase J</shortName>
        <ecNumber evidence="10">3.1.-.-</ecNumber>
    </recommendedName>
</protein>
<dbReference type="SMART" id="SM00849">
    <property type="entry name" value="Lactamase_B"/>
    <property type="match status" value="1"/>
</dbReference>
<dbReference type="GO" id="GO:0003723">
    <property type="term" value="F:RNA binding"/>
    <property type="evidence" value="ECO:0007669"/>
    <property type="project" value="UniProtKB-UniRule"/>
</dbReference>
<evidence type="ECO:0000256" key="6">
    <source>
        <dbReference type="ARBA" id="ARBA00022801"/>
    </source>
</evidence>
<dbReference type="InterPro" id="IPR055132">
    <property type="entry name" value="RNase_J_b_CASP"/>
</dbReference>
<feature type="compositionally biased region" description="Basic and acidic residues" evidence="14">
    <location>
        <begin position="20"/>
        <end position="33"/>
    </location>
</feature>
<evidence type="ECO:0000256" key="10">
    <source>
        <dbReference type="HAMAP-Rule" id="MF_01491"/>
    </source>
</evidence>
<evidence type="ECO:0000256" key="7">
    <source>
        <dbReference type="ARBA" id="ARBA00022833"/>
    </source>
</evidence>
<dbReference type="PIRSF" id="PIRSF004803">
    <property type="entry name" value="RnjA"/>
    <property type="match status" value="1"/>
</dbReference>
<keyword evidence="10" id="KW-0698">rRNA processing</keyword>
<feature type="binding site" evidence="10 12">
    <location>
        <begin position="434"/>
        <end position="438"/>
    </location>
    <ligand>
        <name>substrate</name>
    </ligand>
</feature>
<feature type="binding site" evidence="13">
    <location>
        <position position="460"/>
    </location>
    <ligand>
        <name>Zn(2+)</name>
        <dbReference type="ChEBI" id="CHEBI:29105"/>
        <label>1</label>
        <note>catalytic</note>
    </ligand>
</feature>